<keyword evidence="5" id="KW-0472">Membrane</keyword>
<reference evidence="7" key="1">
    <citation type="submission" date="2022-10" db="EMBL/GenBank/DDBJ databases">
        <title>Chitinophaga sp. nov., isolated from soil.</title>
        <authorList>
            <person name="Jeon C.O."/>
        </authorList>
    </citation>
    <scope>NUCLEOTIDE SEQUENCE</scope>
    <source>
        <strain evidence="7">R8</strain>
    </source>
</reference>
<evidence type="ECO:0000256" key="2">
    <source>
        <dbReference type="ARBA" id="ARBA00022723"/>
    </source>
</evidence>
<keyword evidence="3 4" id="KW-0408">Iron</keyword>
<keyword evidence="5" id="KW-1133">Transmembrane helix</keyword>
<dbReference type="SUPFAM" id="SSF46626">
    <property type="entry name" value="Cytochrome c"/>
    <property type="match status" value="2"/>
</dbReference>
<name>A0ABY6J4T8_9BACT</name>
<evidence type="ECO:0000256" key="1">
    <source>
        <dbReference type="ARBA" id="ARBA00022617"/>
    </source>
</evidence>
<sequence>MIRKILKWTGITVGSILLVIVVAWLVAYISVTNRRNKVYDVKLREIPIPSDSISIAAGKRVFEMKGCGGCHGFNLEGHTELDDPMIGRFSGPNLTRGKGGIGNDRTDRDWLMALRHGLNKEGKTLFIMPSYEYYKLSDEDMANVIAYIKAQPPVDSDLPKDKLGPLGIVLAALDKIPFAPAEQIDHKYVAKAEVKKEVSAAYGEYLAMSCSGCHKPTFKGGENPVPGGKLIADISATGNVGKWTHTQFINALRTGKTPEGKELKNNEMPWKMTATYTDEELTALHLYLQTMK</sequence>
<feature type="domain" description="Cytochrome c" evidence="6">
    <location>
        <begin position="53"/>
        <end position="152"/>
    </location>
</feature>
<evidence type="ECO:0000313" key="8">
    <source>
        <dbReference type="Proteomes" id="UP001162741"/>
    </source>
</evidence>
<evidence type="ECO:0000313" key="7">
    <source>
        <dbReference type="EMBL" id="UYQ93314.1"/>
    </source>
</evidence>
<evidence type="ECO:0000256" key="4">
    <source>
        <dbReference type="PROSITE-ProRule" id="PRU00433"/>
    </source>
</evidence>
<evidence type="ECO:0000256" key="3">
    <source>
        <dbReference type="ARBA" id="ARBA00023004"/>
    </source>
</evidence>
<gene>
    <name evidence="7" type="ORF">MKQ68_24835</name>
</gene>
<feature type="transmembrane region" description="Helical" evidence="5">
    <location>
        <begin position="12"/>
        <end position="31"/>
    </location>
</feature>
<dbReference type="Gene3D" id="1.10.760.10">
    <property type="entry name" value="Cytochrome c-like domain"/>
    <property type="match status" value="2"/>
</dbReference>
<dbReference type="PROSITE" id="PS51007">
    <property type="entry name" value="CYTC"/>
    <property type="match status" value="2"/>
</dbReference>
<dbReference type="InterPro" id="IPR036909">
    <property type="entry name" value="Cyt_c-like_dom_sf"/>
</dbReference>
<keyword evidence="5" id="KW-0812">Transmembrane</keyword>
<keyword evidence="8" id="KW-1185">Reference proteome</keyword>
<dbReference type="PANTHER" id="PTHR35008">
    <property type="entry name" value="BLL4482 PROTEIN-RELATED"/>
    <property type="match status" value="1"/>
</dbReference>
<keyword evidence="2 4" id="KW-0479">Metal-binding</keyword>
<proteinExistence type="predicted"/>
<evidence type="ECO:0000259" key="6">
    <source>
        <dbReference type="PROSITE" id="PS51007"/>
    </source>
</evidence>
<organism evidence="7 8">
    <name type="scientific">Chitinophaga horti</name>
    <dbReference type="NCBI Taxonomy" id="2920382"/>
    <lineage>
        <taxon>Bacteria</taxon>
        <taxon>Pseudomonadati</taxon>
        <taxon>Bacteroidota</taxon>
        <taxon>Chitinophagia</taxon>
        <taxon>Chitinophagales</taxon>
        <taxon>Chitinophagaceae</taxon>
        <taxon>Chitinophaga</taxon>
    </lineage>
</organism>
<dbReference type="Pfam" id="PF00034">
    <property type="entry name" value="Cytochrom_C"/>
    <property type="match status" value="2"/>
</dbReference>
<dbReference type="InterPro" id="IPR051459">
    <property type="entry name" value="Cytochrome_c-type_DH"/>
</dbReference>
<feature type="domain" description="Cytochrome c" evidence="6">
    <location>
        <begin position="198"/>
        <end position="292"/>
    </location>
</feature>
<dbReference type="EMBL" id="CP107006">
    <property type="protein sequence ID" value="UYQ93314.1"/>
    <property type="molecule type" value="Genomic_DNA"/>
</dbReference>
<keyword evidence="1 4" id="KW-0349">Heme</keyword>
<dbReference type="InterPro" id="IPR009056">
    <property type="entry name" value="Cyt_c-like_dom"/>
</dbReference>
<dbReference type="RefSeq" id="WP_264281416.1">
    <property type="nucleotide sequence ID" value="NZ_CP107006.1"/>
</dbReference>
<dbReference type="PANTHER" id="PTHR35008:SF4">
    <property type="entry name" value="BLL4482 PROTEIN"/>
    <property type="match status" value="1"/>
</dbReference>
<accession>A0ABY6J4T8</accession>
<evidence type="ECO:0000256" key="5">
    <source>
        <dbReference type="SAM" id="Phobius"/>
    </source>
</evidence>
<dbReference type="Proteomes" id="UP001162741">
    <property type="component" value="Chromosome"/>
</dbReference>
<protein>
    <submittedName>
        <fullName evidence="7">Cytochrome c</fullName>
    </submittedName>
</protein>